<evidence type="ECO:0000256" key="1">
    <source>
        <dbReference type="ARBA" id="ARBA00010928"/>
    </source>
</evidence>
<evidence type="ECO:0000256" key="2">
    <source>
        <dbReference type="ARBA" id="ARBA00023002"/>
    </source>
</evidence>
<feature type="domain" description="GFO/IDH/MocA-like oxidoreductase" evidence="4">
    <location>
        <begin position="164"/>
        <end position="275"/>
    </location>
</feature>
<dbReference type="PANTHER" id="PTHR22604:SF105">
    <property type="entry name" value="TRANS-1,2-DIHYDROBENZENE-1,2-DIOL DEHYDROGENASE"/>
    <property type="match status" value="1"/>
</dbReference>
<gene>
    <name evidence="5" type="ORF">EII11_00845</name>
</gene>
<name>A0A3P1SG25_9ACTO</name>
<feature type="domain" description="Gfo/Idh/MocA-like oxidoreductase N-terminal" evidence="3">
    <location>
        <begin position="35"/>
        <end position="152"/>
    </location>
</feature>
<keyword evidence="6" id="KW-1185">Reference proteome</keyword>
<evidence type="ECO:0000313" key="5">
    <source>
        <dbReference type="EMBL" id="RRC96243.1"/>
    </source>
</evidence>
<dbReference type="SUPFAM" id="SSF51735">
    <property type="entry name" value="NAD(P)-binding Rossmann-fold domains"/>
    <property type="match status" value="1"/>
</dbReference>
<dbReference type="InterPro" id="IPR000683">
    <property type="entry name" value="Gfo/Idh/MocA-like_OxRdtase_N"/>
</dbReference>
<keyword evidence="2" id="KW-0560">Oxidoreductase</keyword>
<dbReference type="GO" id="GO:0000166">
    <property type="term" value="F:nucleotide binding"/>
    <property type="evidence" value="ECO:0007669"/>
    <property type="project" value="InterPro"/>
</dbReference>
<evidence type="ECO:0000259" key="4">
    <source>
        <dbReference type="Pfam" id="PF22725"/>
    </source>
</evidence>
<evidence type="ECO:0000259" key="3">
    <source>
        <dbReference type="Pfam" id="PF01408"/>
    </source>
</evidence>
<proteinExistence type="inferred from homology"/>
<dbReference type="Pfam" id="PF01408">
    <property type="entry name" value="GFO_IDH_MocA"/>
    <property type="match status" value="1"/>
</dbReference>
<comment type="caution">
    <text evidence="5">The sequence shown here is derived from an EMBL/GenBank/DDBJ whole genome shotgun (WGS) entry which is preliminary data.</text>
</comment>
<reference evidence="5 6" key="1">
    <citation type="submission" date="2018-11" db="EMBL/GenBank/DDBJ databases">
        <title>Genomes From Bacteria Associated with the Canine Oral Cavity: a Test Case for Automated Genome-Based Taxonomic Assignment.</title>
        <authorList>
            <person name="Coil D.A."/>
            <person name="Jospin G."/>
            <person name="Darling A.E."/>
            <person name="Wallis C."/>
            <person name="Davis I.J."/>
            <person name="Harris S."/>
            <person name="Eisen J.A."/>
            <person name="Holcombe L.J."/>
            <person name="O'Flynn C."/>
        </authorList>
    </citation>
    <scope>NUCLEOTIDE SEQUENCE [LARGE SCALE GENOMIC DNA]</scope>
    <source>
        <strain evidence="5 6">OH770</strain>
    </source>
</reference>
<dbReference type="GO" id="GO:0016491">
    <property type="term" value="F:oxidoreductase activity"/>
    <property type="evidence" value="ECO:0007669"/>
    <property type="project" value="UniProtKB-KW"/>
</dbReference>
<dbReference type="Proteomes" id="UP000280444">
    <property type="component" value="Unassembled WGS sequence"/>
</dbReference>
<protein>
    <submittedName>
        <fullName evidence="5">Gfo/Idh/MocA family oxidoreductase</fullName>
    </submittedName>
</protein>
<dbReference type="Pfam" id="PF22725">
    <property type="entry name" value="GFO_IDH_MocA_C3"/>
    <property type="match status" value="1"/>
</dbReference>
<dbReference type="AlphaFoldDB" id="A0A3P1SG25"/>
<dbReference type="PANTHER" id="PTHR22604">
    <property type="entry name" value="OXIDOREDUCTASES"/>
    <property type="match status" value="1"/>
</dbReference>
<dbReference type="RefSeq" id="WP_124867632.1">
    <property type="nucleotide sequence ID" value="NZ_RQZF01000001.1"/>
</dbReference>
<dbReference type="Gene3D" id="3.30.360.10">
    <property type="entry name" value="Dihydrodipicolinate Reductase, domain 2"/>
    <property type="match status" value="1"/>
</dbReference>
<dbReference type="InterPro" id="IPR050984">
    <property type="entry name" value="Gfo/Idh/MocA_domain"/>
</dbReference>
<evidence type="ECO:0000313" key="6">
    <source>
        <dbReference type="Proteomes" id="UP000280444"/>
    </source>
</evidence>
<dbReference type="EMBL" id="RQZF01000001">
    <property type="protein sequence ID" value="RRC96243.1"/>
    <property type="molecule type" value="Genomic_DNA"/>
</dbReference>
<dbReference type="Gene3D" id="3.40.50.720">
    <property type="entry name" value="NAD(P)-binding Rossmann-like Domain"/>
    <property type="match status" value="1"/>
</dbReference>
<dbReference type="InterPro" id="IPR055170">
    <property type="entry name" value="GFO_IDH_MocA-like_dom"/>
</dbReference>
<dbReference type="OrthoDB" id="9815825at2"/>
<comment type="similarity">
    <text evidence="1">Belongs to the Gfo/Idh/MocA family.</text>
</comment>
<sequence>MVTFNPHAALAPLPEPIAHLARGVELPDPMDAPPLRWGILGAGGIAGTFARDVPAYSSGRIVAVASRDHERAQSFAHAHGIGRVHDSYEQLVADPQVDAIYVATIHPMHAEHALLAIEAGKPVLVEKAFTMTAAQARRVFDAARERGVFVMEAMWTRHLPHQRVLRQILANGALGRIVSAQADHGQSLWHVPRLTDPALGGGALLDLGVYSLSFIQSIARDARLVSADGVLTDSGVDVANVAVLRVGEALAVARSNFSGRSATAAEVVCEHGALELPLQFYRPGALQLRTFGGEDPDGDTVTWDATMPGGFQYEAAEAARCVATGVTESCVMPWSDTLAVMELMDEVRSRVGVRYPCE</sequence>
<organism evidence="5 6">
    <name type="scientific">Schaalia canis</name>
    <dbReference type="NCBI Taxonomy" id="100469"/>
    <lineage>
        <taxon>Bacteria</taxon>
        <taxon>Bacillati</taxon>
        <taxon>Actinomycetota</taxon>
        <taxon>Actinomycetes</taxon>
        <taxon>Actinomycetales</taxon>
        <taxon>Actinomycetaceae</taxon>
        <taxon>Schaalia</taxon>
    </lineage>
</organism>
<dbReference type="InterPro" id="IPR036291">
    <property type="entry name" value="NAD(P)-bd_dom_sf"/>
</dbReference>
<dbReference type="SUPFAM" id="SSF55347">
    <property type="entry name" value="Glyceraldehyde-3-phosphate dehydrogenase-like, C-terminal domain"/>
    <property type="match status" value="1"/>
</dbReference>
<accession>A0A3P1SG25</accession>